<keyword evidence="1" id="KW-1133">Transmembrane helix</keyword>
<keyword evidence="1" id="KW-0472">Membrane</keyword>
<keyword evidence="3" id="KW-1185">Reference proteome</keyword>
<evidence type="ECO:0000313" key="2">
    <source>
        <dbReference type="EMBL" id="PWJ92146.1"/>
    </source>
</evidence>
<keyword evidence="1" id="KW-0812">Transmembrane</keyword>
<reference evidence="2 3" key="1">
    <citation type="submission" date="2018-05" db="EMBL/GenBank/DDBJ databases">
        <title>Genomic Encyclopedia of Type Strains, Phase IV (KMG-IV): sequencing the most valuable type-strain genomes for metagenomic binning, comparative biology and taxonomic classification.</title>
        <authorList>
            <person name="Goeker M."/>
        </authorList>
    </citation>
    <scope>NUCLEOTIDE SEQUENCE [LARGE SCALE GENOMIC DNA]</scope>
    <source>
        <strain evidence="2 3">DSM 24906</strain>
    </source>
</reference>
<sequence length="219" mass="25586">MKKILTIILFVFISLCVHSEWNTFDSTDLLSEKKSTYIYTEAIDYTGELTEKPKLAIKIEETENLKISIMVMFDDYIGNNYYIVSNVKVDYVPVKYKFDQEDIIKSKWVGSTNGKTIFQSKIHSIVEPSTMVFLTKLCDYNTFVIEVLDYRGVKYTSKFDLTVLDKKLQDFGMLRSYFEDIKKKDKESKTKWTLISGFIYGVSALGCLIYYMFFIINNI</sequence>
<dbReference type="AlphaFoldDB" id="A0AA45C6K1"/>
<organism evidence="2 3">
    <name type="scientific">Oceanotoga teriensis</name>
    <dbReference type="NCBI Taxonomy" id="515440"/>
    <lineage>
        <taxon>Bacteria</taxon>
        <taxon>Thermotogati</taxon>
        <taxon>Thermotogota</taxon>
        <taxon>Thermotogae</taxon>
        <taxon>Petrotogales</taxon>
        <taxon>Petrotogaceae</taxon>
        <taxon>Oceanotoga</taxon>
    </lineage>
</organism>
<dbReference type="Proteomes" id="UP000245921">
    <property type="component" value="Unassembled WGS sequence"/>
</dbReference>
<accession>A0AA45C6K1</accession>
<comment type="caution">
    <text evidence="2">The sequence shown here is derived from an EMBL/GenBank/DDBJ whole genome shotgun (WGS) entry which is preliminary data.</text>
</comment>
<evidence type="ECO:0008006" key="4">
    <source>
        <dbReference type="Google" id="ProtNLM"/>
    </source>
</evidence>
<evidence type="ECO:0000313" key="3">
    <source>
        <dbReference type="Proteomes" id="UP000245921"/>
    </source>
</evidence>
<gene>
    <name evidence="2" type="ORF">C7380_10929</name>
</gene>
<evidence type="ECO:0000256" key="1">
    <source>
        <dbReference type="SAM" id="Phobius"/>
    </source>
</evidence>
<protein>
    <recommendedName>
        <fullName evidence="4">Transmembrane protein</fullName>
    </recommendedName>
</protein>
<dbReference type="RefSeq" id="WP_109604871.1">
    <property type="nucleotide sequence ID" value="NZ_QGGI01000009.1"/>
</dbReference>
<dbReference type="EMBL" id="QGGI01000009">
    <property type="protein sequence ID" value="PWJ92146.1"/>
    <property type="molecule type" value="Genomic_DNA"/>
</dbReference>
<feature type="transmembrane region" description="Helical" evidence="1">
    <location>
        <begin position="192"/>
        <end position="216"/>
    </location>
</feature>
<proteinExistence type="predicted"/>
<name>A0AA45C6K1_9BACT</name>